<evidence type="ECO:0000256" key="1">
    <source>
        <dbReference type="ARBA" id="ARBA00022723"/>
    </source>
</evidence>
<evidence type="ECO:0000256" key="10">
    <source>
        <dbReference type="SAM" id="Coils"/>
    </source>
</evidence>
<dbReference type="GO" id="GO:0007165">
    <property type="term" value="P:signal transduction"/>
    <property type="evidence" value="ECO:0007669"/>
    <property type="project" value="InterPro"/>
</dbReference>
<dbReference type="CDD" id="cd00065">
    <property type="entry name" value="FYVE_like_SF"/>
    <property type="match status" value="1"/>
</dbReference>
<dbReference type="VEuPathDB" id="TriTrypDB:TCDM_00298"/>
<sequence length="924" mass="103036">MSEDAGLPVPRSQWVERGVSCATCGKRFSPFTAKTNCPCCGKLCCSDCVQAECAIVGGSAPSKVCIDCFSMLQSRRRVEPDEGSSFREFNAASAFPLQTRLLADGRVESGETSRVSPPNDGRVRHFSRANEYSNSLPVLDEYVDDLLRKSELLRMENDVLLNRLREQEAEIHALRLERDRAVARIVPDGESMADGSGLPQVSDEIVKELRGELAVAHLRIESVERELKNALDRAESSEAMVKNLKQGLCNYKEEVVRLLQSREEVEMLPGVSGHRDMISTRRLPPSILQDTILAVVPPKSCAAIGTDVDLRDWGFDTFEVASRVPSVLQSVAMHVALAWNFFASQEEAQKWAFLVAAVENNYRPNPYHNAIHAADVLQGTFSLVSAAKPLMEHLTPLECKAAAFAALTHDVCHPGRTNAFLAAVQDPVSFKFSGKGTLEQLHTATAFELLNVTEFDFTSSMDNASFLEFKNIVSHLIGHTDMSLHSETIAKHGAKLSAGGFDCTCKEDRLEALSLLLHAADIGASSRGVAIARKWLVILQEFADQAEDERRRGLPVTPGFDTPSSVEKSQISFLDFFVIPTFDLLHQLFPSIEEPLHNLRKLRELYAAKAGVTTPFPPPVDYRSREEKIRSLEAELAYFRRREEEFHRQLRELRAASENENKNSAALMTREGALSKQSQLVCRGEGNMNADWADAGGGFRNGKDVRDLQDVSMDHLVSSKTVESDTGDSGPRGRRGSKSETTKAYERNLGEREAALMATARLLENREKGLAVFSEKLAEIAVGLHEERKRLQPMEEFKTPRFSRETEPISEESASMDFTHRFSTQWEAEERLAGKYRELDEILLIVRAMRMGYAARRNTNLGWKALSATLAEREVAIAEAVELSRQRRRHFEEGRGLHPTATRLDRLENATLQLMSAITLLTQC</sequence>
<feature type="region of interest" description="Disordered" evidence="11">
    <location>
        <begin position="717"/>
        <end position="748"/>
    </location>
</feature>
<dbReference type="VEuPathDB" id="TriTrypDB:ECC02_001773"/>
<evidence type="ECO:0000256" key="6">
    <source>
        <dbReference type="PIRSR" id="PIRSR623088-2"/>
    </source>
</evidence>
<dbReference type="SUPFAM" id="SSF57903">
    <property type="entry name" value="FYVE/PHD zinc finger"/>
    <property type="match status" value="1"/>
</dbReference>
<name>A0A2V2VFW6_TRYCR</name>
<dbReference type="InterPro" id="IPR017455">
    <property type="entry name" value="Znf_FYVE-rel"/>
</dbReference>
<dbReference type="InterPro" id="IPR036971">
    <property type="entry name" value="PDEase_catalytic_dom_sf"/>
</dbReference>
<dbReference type="InterPro" id="IPR002073">
    <property type="entry name" value="PDEase_catalytic_dom"/>
</dbReference>
<dbReference type="InterPro" id="IPR011011">
    <property type="entry name" value="Znf_FYVE_PHD"/>
</dbReference>
<dbReference type="Gene3D" id="3.30.40.10">
    <property type="entry name" value="Zinc/RING finger domain, C3HC4 (zinc finger)"/>
    <property type="match status" value="1"/>
</dbReference>
<dbReference type="VEuPathDB" id="TriTrypDB:C4B63_23g223"/>
<feature type="binding site" evidence="7">
    <location>
        <position position="372"/>
    </location>
    <ligand>
        <name>Zn(2+)</name>
        <dbReference type="ChEBI" id="CHEBI:29105"/>
        <label>1</label>
    </ligand>
</feature>
<feature type="domain" description="FYVE-type" evidence="12">
    <location>
        <begin position="21"/>
        <end position="73"/>
    </location>
</feature>
<dbReference type="CDD" id="cd00077">
    <property type="entry name" value="HDc"/>
    <property type="match status" value="1"/>
</dbReference>
<dbReference type="PROSITE" id="PS00126">
    <property type="entry name" value="PDEASE_I_1"/>
    <property type="match status" value="1"/>
</dbReference>
<gene>
    <name evidence="14" type="ORF">C4B63_23g223</name>
</gene>
<dbReference type="SUPFAM" id="SSF109604">
    <property type="entry name" value="HD-domain/PDEase-like"/>
    <property type="match status" value="1"/>
</dbReference>
<feature type="binding site" evidence="7">
    <location>
        <position position="410"/>
    </location>
    <ligand>
        <name>Zn(2+)</name>
        <dbReference type="ChEBI" id="CHEBI:29105"/>
        <label>1</label>
    </ligand>
</feature>
<evidence type="ECO:0000313" key="14">
    <source>
        <dbReference type="EMBL" id="PWU95171.1"/>
    </source>
</evidence>
<dbReference type="InterPro" id="IPR013083">
    <property type="entry name" value="Znf_RING/FYVE/PHD"/>
</dbReference>
<feature type="binding site" evidence="7">
    <location>
        <position position="410"/>
    </location>
    <ligand>
        <name>Zn(2+)</name>
        <dbReference type="ChEBI" id="CHEBI:29105"/>
        <label>2</label>
    </ligand>
</feature>
<evidence type="ECO:0000256" key="7">
    <source>
        <dbReference type="PIRSR" id="PIRSR623088-3"/>
    </source>
</evidence>
<dbReference type="GO" id="GO:0004114">
    <property type="term" value="F:3',5'-cyclic-nucleotide phosphodiesterase activity"/>
    <property type="evidence" value="ECO:0007669"/>
    <property type="project" value="InterPro"/>
</dbReference>
<evidence type="ECO:0000256" key="2">
    <source>
        <dbReference type="ARBA" id="ARBA00022771"/>
    </source>
</evidence>
<dbReference type="VEuPathDB" id="TriTrypDB:TCDM_00297"/>
<reference evidence="14 15" key="1">
    <citation type="journal article" date="2018" name="Microb. Genom.">
        <title>Expanding an expanded genome: long-read sequencing of Trypanosoma cruzi.</title>
        <authorList>
            <person name="Berna L."/>
            <person name="Rodriguez M."/>
            <person name="Chiribao M.L."/>
            <person name="Parodi-Talice A."/>
            <person name="Pita S."/>
            <person name="Rijo G."/>
            <person name="Alvarez-Valin F."/>
            <person name="Robello C."/>
        </authorList>
    </citation>
    <scope>NUCLEOTIDE SEQUENCE [LARGE SCALE GENOMIC DNA]</scope>
    <source>
        <strain evidence="14 15">Dm28c</strain>
    </source>
</reference>
<comment type="caution">
    <text evidence="14">The sequence shown here is derived from an EMBL/GenBank/DDBJ whole genome shotgun (WGS) entry which is preliminary data.</text>
</comment>
<keyword evidence="4" id="KW-0862">Zinc</keyword>
<dbReference type="Proteomes" id="UP000246121">
    <property type="component" value="Unassembled WGS sequence"/>
</dbReference>
<dbReference type="EC" id="3.1.4.-" evidence="9"/>
<dbReference type="VEuPathDB" id="TriTrypDB:C3747_14g46"/>
<dbReference type="Pfam" id="PF01363">
    <property type="entry name" value="FYVE"/>
    <property type="match status" value="1"/>
</dbReference>
<feature type="active site" description="Proton donor" evidence="5">
    <location>
        <position position="368"/>
    </location>
</feature>
<evidence type="ECO:0000256" key="5">
    <source>
        <dbReference type="PIRSR" id="PIRSR623088-1"/>
    </source>
</evidence>
<organism evidence="14 15">
    <name type="scientific">Trypanosoma cruzi</name>
    <dbReference type="NCBI Taxonomy" id="5693"/>
    <lineage>
        <taxon>Eukaryota</taxon>
        <taxon>Discoba</taxon>
        <taxon>Euglenozoa</taxon>
        <taxon>Kinetoplastea</taxon>
        <taxon>Metakinetoplastina</taxon>
        <taxon>Trypanosomatida</taxon>
        <taxon>Trypanosomatidae</taxon>
        <taxon>Trypanosoma</taxon>
        <taxon>Schizotrypanum</taxon>
    </lineage>
</organism>
<dbReference type="SMART" id="SM00064">
    <property type="entry name" value="FYVE"/>
    <property type="match status" value="1"/>
</dbReference>
<dbReference type="Gene3D" id="1.10.1300.10">
    <property type="entry name" value="3'5'-cyclic nucleotide phosphodiesterase, catalytic domain"/>
    <property type="match status" value="1"/>
</dbReference>
<dbReference type="PANTHER" id="PTHR11347">
    <property type="entry name" value="CYCLIC NUCLEOTIDE PHOSPHODIESTERASE"/>
    <property type="match status" value="1"/>
</dbReference>
<dbReference type="PROSITE" id="PS50178">
    <property type="entry name" value="ZF_FYVE"/>
    <property type="match status" value="1"/>
</dbReference>
<dbReference type="SMART" id="SM00471">
    <property type="entry name" value="HDc"/>
    <property type="match status" value="1"/>
</dbReference>
<dbReference type="InterPro" id="IPR023088">
    <property type="entry name" value="PDEase"/>
</dbReference>
<evidence type="ECO:0000256" key="4">
    <source>
        <dbReference type="ARBA" id="ARBA00022833"/>
    </source>
</evidence>
<keyword evidence="1 7" id="KW-0479">Metal-binding</keyword>
<dbReference type="GO" id="GO:0008270">
    <property type="term" value="F:zinc ion binding"/>
    <property type="evidence" value="ECO:0007669"/>
    <property type="project" value="UniProtKB-KW"/>
</dbReference>
<feature type="binding site" evidence="7">
    <location>
        <position position="409"/>
    </location>
    <ligand>
        <name>Zn(2+)</name>
        <dbReference type="ChEBI" id="CHEBI:29105"/>
        <label>1</label>
    </ligand>
</feature>
<evidence type="ECO:0000256" key="8">
    <source>
        <dbReference type="PROSITE-ProRule" id="PRU00091"/>
    </source>
</evidence>
<dbReference type="InterPro" id="IPR000306">
    <property type="entry name" value="Znf_FYVE"/>
</dbReference>
<dbReference type="VEuPathDB" id="TriTrypDB:TCSYLVIO_004433"/>
<dbReference type="InterPro" id="IPR003607">
    <property type="entry name" value="HD/PDEase_dom"/>
</dbReference>
<evidence type="ECO:0000259" key="13">
    <source>
        <dbReference type="PROSITE" id="PS51845"/>
    </source>
</evidence>
<evidence type="ECO:0000259" key="12">
    <source>
        <dbReference type="PROSITE" id="PS50178"/>
    </source>
</evidence>
<dbReference type="EMBL" id="PRFA01000023">
    <property type="protein sequence ID" value="PWU95171.1"/>
    <property type="molecule type" value="Genomic_DNA"/>
</dbReference>
<comment type="similarity">
    <text evidence="9">Belongs to the cyclic nucleotide phosphodiesterase family.</text>
</comment>
<evidence type="ECO:0000313" key="15">
    <source>
        <dbReference type="Proteomes" id="UP000246121"/>
    </source>
</evidence>
<feature type="compositionally biased region" description="Basic and acidic residues" evidence="11">
    <location>
        <begin position="737"/>
        <end position="748"/>
    </location>
</feature>
<protein>
    <recommendedName>
        <fullName evidence="9">Phosphodiesterase</fullName>
        <ecNumber evidence="9">3.1.4.-</ecNumber>
    </recommendedName>
</protein>
<keyword evidence="2 8" id="KW-0863">Zinc-finger</keyword>
<dbReference type="VEuPathDB" id="TriTrypDB:TcCLB.506697.20"/>
<evidence type="ECO:0000256" key="9">
    <source>
        <dbReference type="RuleBase" id="RU363067"/>
    </source>
</evidence>
<dbReference type="Pfam" id="PF00233">
    <property type="entry name" value="PDEase_I"/>
    <property type="match status" value="1"/>
</dbReference>
<evidence type="ECO:0000256" key="11">
    <source>
        <dbReference type="SAM" id="MobiDB-lite"/>
    </source>
</evidence>
<dbReference type="VEuPathDB" id="TriTrypDB:TcBrA4_0130310"/>
<keyword evidence="3 9" id="KW-0378">Hydrolase</keyword>
<accession>A0A2V2VFW6</accession>
<dbReference type="VEuPathDB" id="TriTrypDB:TcG_00840"/>
<feature type="binding site" evidence="6">
    <location>
        <begin position="368"/>
        <end position="372"/>
    </location>
    <ligand>
        <name>AMP</name>
        <dbReference type="ChEBI" id="CHEBI:456215"/>
    </ligand>
</feature>
<feature type="binding site" evidence="6">
    <location>
        <position position="570"/>
    </location>
    <ligand>
        <name>AMP</name>
        <dbReference type="ChEBI" id="CHEBI:456215"/>
    </ligand>
</feature>
<feature type="coiled-coil region" evidence="10">
    <location>
        <begin position="150"/>
        <end position="247"/>
    </location>
</feature>
<feature type="binding site" evidence="6">
    <location>
        <position position="410"/>
    </location>
    <ligand>
        <name>AMP</name>
        <dbReference type="ChEBI" id="CHEBI:456215"/>
    </ligand>
</feature>
<feature type="domain" description="PDEase" evidence="13">
    <location>
        <begin position="280"/>
        <end position="613"/>
    </location>
</feature>
<dbReference type="PRINTS" id="PR00387">
    <property type="entry name" value="PDIESTERASE1"/>
</dbReference>
<proteinExistence type="inferred from homology"/>
<evidence type="ECO:0000256" key="3">
    <source>
        <dbReference type="ARBA" id="ARBA00022801"/>
    </source>
</evidence>
<dbReference type="InterPro" id="IPR023174">
    <property type="entry name" value="PDEase_CS"/>
</dbReference>
<dbReference type="VEuPathDB" id="TriTrypDB:Tc_MARK_3222"/>
<dbReference type="VEuPathDB" id="TriTrypDB:BCY84_15270"/>
<feature type="binding site" evidence="7">
    <location>
        <position position="521"/>
    </location>
    <ligand>
        <name>Zn(2+)</name>
        <dbReference type="ChEBI" id="CHEBI:29105"/>
        <label>1</label>
    </ligand>
</feature>
<feature type="binding site" evidence="6">
    <location>
        <position position="521"/>
    </location>
    <ligand>
        <name>AMP</name>
        <dbReference type="ChEBI" id="CHEBI:456215"/>
    </ligand>
</feature>
<dbReference type="VEuPathDB" id="TriTrypDB:TcCL_NonESM01136"/>
<dbReference type="PROSITE" id="PS51845">
    <property type="entry name" value="PDEASE_I_2"/>
    <property type="match status" value="1"/>
</dbReference>
<dbReference type="AlphaFoldDB" id="A0A2V2VFW6"/>
<keyword evidence="10" id="KW-0175">Coiled coil</keyword>
<comment type="cofactor">
    <cofactor evidence="9">
        <name>a divalent metal cation</name>
        <dbReference type="ChEBI" id="CHEBI:60240"/>
    </cofactor>
    <text evidence="9">Binds 2 divalent metal cations per subunit. Site 1 may preferentially bind zinc ions, while site 2 has a preference for magnesium and/or manganese ions.</text>
</comment>